<evidence type="ECO:0000256" key="1">
    <source>
        <dbReference type="SAM" id="MobiDB-lite"/>
    </source>
</evidence>
<dbReference type="InParanoid" id="K5W3L0"/>
<dbReference type="Proteomes" id="UP000008370">
    <property type="component" value="Unassembled WGS sequence"/>
</dbReference>
<protein>
    <submittedName>
        <fullName evidence="2">Uncharacterized protein</fullName>
    </submittedName>
</protein>
<feature type="compositionally biased region" description="Basic and acidic residues" evidence="1">
    <location>
        <begin position="49"/>
        <end position="58"/>
    </location>
</feature>
<dbReference type="OrthoDB" id="3064136at2759"/>
<dbReference type="EMBL" id="JH930470">
    <property type="protein sequence ID" value="EKM58453.1"/>
    <property type="molecule type" value="Genomic_DNA"/>
</dbReference>
<feature type="compositionally biased region" description="Low complexity" evidence="1">
    <location>
        <begin position="81"/>
        <end position="91"/>
    </location>
</feature>
<sequence length="170" mass="18399">MSNTDTMVSLDPEDSAQILEMVEELSFETLSPIAPDAVFGSARKRSLSKSKEPSRRDSQTLPWKTSMRHPNARKESIDVNSSSPPSQPSRSESPDIDTILAKTPRPRRTSSVGLFLSPHSRNNASPTARQDGLPEQSLSSIYSSLFGDESDGEGGGSESDSSIDIHTPLP</sequence>
<dbReference type="RefSeq" id="XP_007393765.1">
    <property type="nucleotide sequence ID" value="XM_007393703.1"/>
</dbReference>
<evidence type="ECO:0000313" key="3">
    <source>
        <dbReference type="Proteomes" id="UP000008370"/>
    </source>
</evidence>
<proteinExistence type="predicted"/>
<evidence type="ECO:0000313" key="2">
    <source>
        <dbReference type="EMBL" id="EKM58453.1"/>
    </source>
</evidence>
<dbReference type="HOGENOM" id="CLU_1571202_0_0_1"/>
<dbReference type="AlphaFoldDB" id="K5W3L0"/>
<accession>K5W3L0</accession>
<organism evidence="2 3">
    <name type="scientific">Phanerochaete carnosa (strain HHB-10118-sp)</name>
    <name type="common">White-rot fungus</name>
    <name type="synonym">Peniophora carnosa</name>
    <dbReference type="NCBI Taxonomy" id="650164"/>
    <lineage>
        <taxon>Eukaryota</taxon>
        <taxon>Fungi</taxon>
        <taxon>Dikarya</taxon>
        <taxon>Basidiomycota</taxon>
        <taxon>Agaricomycotina</taxon>
        <taxon>Agaricomycetes</taxon>
        <taxon>Polyporales</taxon>
        <taxon>Phanerochaetaceae</taxon>
        <taxon>Phanerochaete</taxon>
    </lineage>
</organism>
<gene>
    <name evidence="2" type="ORF">PHACADRAFT_252784</name>
</gene>
<name>K5W3L0_PHACS</name>
<keyword evidence="3" id="KW-1185">Reference proteome</keyword>
<reference evidence="2 3" key="1">
    <citation type="journal article" date="2012" name="BMC Genomics">
        <title>Comparative genomics of the white-rot fungi, Phanerochaete carnosa and P. chrysosporium, to elucidate the genetic basis of the distinct wood types they colonize.</title>
        <authorList>
            <person name="Suzuki H."/>
            <person name="MacDonald J."/>
            <person name="Syed K."/>
            <person name="Salamov A."/>
            <person name="Hori C."/>
            <person name="Aerts A."/>
            <person name="Henrissat B."/>
            <person name="Wiebenga A."/>
            <person name="vanKuyk P.A."/>
            <person name="Barry K."/>
            <person name="Lindquist E."/>
            <person name="LaButti K."/>
            <person name="Lapidus A."/>
            <person name="Lucas S."/>
            <person name="Coutinho P."/>
            <person name="Gong Y."/>
            <person name="Samejima M."/>
            <person name="Mahadevan R."/>
            <person name="Abou-Zaid M."/>
            <person name="de Vries R.P."/>
            <person name="Igarashi K."/>
            <person name="Yadav J.S."/>
            <person name="Grigoriev I.V."/>
            <person name="Master E.R."/>
        </authorList>
    </citation>
    <scope>NUCLEOTIDE SEQUENCE [LARGE SCALE GENOMIC DNA]</scope>
    <source>
        <strain evidence="2 3">HHB-10118-sp</strain>
    </source>
</reference>
<feature type="region of interest" description="Disordered" evidence="1">
    <location>
        <begin position="30"/>
        <end position="170"/>
    </location>
</feature>
<dbReference type="KEGG" id="pco:PHACADRAFT_252784"/>
<dbReference type="GeneID" id="18915584"/>
<feature type="compositionally biased region" description="Polar residues" evidence="1">
    <location>
        <begin position="119"/>
        <end position="128"/>
    </location>
</feature>